<name>A0ABP8D3T7_9ACTN</name>
<evidence type="ECO:0000313" key="3">
    <source>
        <dbReference type="Proteomes" id="UP001500620"/>
    </source>
</evidence>
<sequence length="255" mass="27313">MIFSRNRGSGRQAKSDARAAGRDSVDEELAGAEALDEDGEPRAGKSPRADGPYDISEAPDGIAQLDLGALKVPAVDGVEVRVQADNDGKIQQVVLVFQESALQLGVFAAPRSEGIWDEVRGEIRKQLFNDGVAAEEVDGDWGTELRARVRTPDGLTDIRFVGVDGPRWLVRAVFQGPAAIDPAAAPPLQECLRNLVVERGHEAMPVREPLPLHLPKEVAEAGAQQAADAEDTNGANGADGGEEPRRKPSPRPRRK</sequence>
<dbReference type="EMBL" id="BAABAT010000003">
    <property type="protein sequence ID" value="GAA4246628.1"/>
    <property type="molecule type" value="Genomic_DNA"/>
</dbReference>
<proteinExistence type="predicted"/>
<protein>
    <submittedName>
        <fullName evidence="2">DUF3710 domain-containing protein</fullName>
    </submittedName>
</protein>
<accession>A0ABP8D3T7</accession>
<feature type="compositionally biased region" description="Basic and acidic residues" evidence="1">
    <location>
        <begin position="13"/>
        <end position="24"/>
    </location>
</feature>
<comment type="caution">
    <text evidence="2">The sequence shown here is derived from an EMBL/GenBank/DDBJ whole genome shotgun (WGS) entry which is preliminary data.</text>
</comment>
<evidence type="ECO:0000256" key="1">
    <source>
        <dbReference type="SAM" id="MobiDB-lite"/>
    </source>
</evidence>
<gene>
    <name evidence="2" type="ORF">GCM10022255_018790</name>
</gene>
<keyword evidence="3" id="KW-1185">Reference proteome</keyword>
<reference evidence="3" key="1">
    <citation type="journal article" date="2019" name="Int. J. Syst. Evol. Microbiol.">
        <title>The Global Catalogue of Microorganisms (GCM) 10K type strain sequencing project: providing services to taxonomists for standard genome sequencing and annotation.</title>
        <authorList>
            <consortium name="The Broad Institute Genomics Platform"/>
            <consortium name="The Broad Institute Genome Sequencing Center for Infectious Disease"/>
            <person name="Wu L."/>
            <person name="Ma J."/>
        </authorList>
    </citation>
    <scope>NUCLEOTIDE SEQUENCE [LARGE SCALE GENOMIC DNA]</scope>
    <source>
        <strain evidence="3">JCM 17441</strain>
    </source>
</reference>
<feature type="region of interest" description="Disordered" evidence="1">
    <location>
        <begin position="1"/>
        <end position="58"/>
    </location>
</feature>
<organism evidence="2 3">
    <name type="scientific">Dactylosporangium darangshiense</name>
    <dbReference type="NCBI Taxonomy" id="579108"/>
    <lineage>
        <taxon>Bacteria</taxon>
        <taxon>Bacillati</taxon>
        <taxon>Actinomycetota</taxon>
        <taxon>Actinomycetes</taxon>
        <taxon>Micromonosporales</taxon>
        <taxon>Micromonosporaceae</taxon>
        <taxon>Dactylosporangium</taxon>
    </lineage>
</organism>
<dbReference type="RefSeq" id="WP_380136552.1">
    <property type="nucleotide sequence ID" value="NZ_BAABAT010000003.1"/>
</dbReference>
<dbReference type="Pfam" id="PF12502">
    <property type="entry name" value="DUF3710"/>
    <property type="match status" value="1"/>
</dbReference>
<dbReference type="InterPro" id="IPR022183">
    <property type="entry name" value="DUF3710"/>
</dbReference>
<feature type="region of interest" description="Disordered" evidence="1">
    <location>
        <begin position="213"/>
        <end position="255"/>
    </location>
</feature>
<evidence type="ECO:0000313" key="2">
    <source>
        <dbReference type="EMBL" id="GAA4246628.1"/>
    </source>
</evidence>
<dbReference type="Proteomes" id="UP001500620">
    <property type="component" value="Unassembled WGS sequence"/>
</dbReference>
<feature type="compositionally biased region" description="Acidic residues" evidence="1">
    <location>
        <begin position="25"/>
        <end position="39"/>
    </location>
</feature>